<evidence type="ECO:0000313" key="1">
    <source>
        <dbReference type="EMBL" id="GFD32323.1"/>
    </source>
</evidence>
<gene>
    <name evidence="1" type="ORF">Tci_904292</name>
</gene>
<sequence length="25" mass="2938">MRGKELEVLGYMCEEISHNDLVQDE</sequence>
<dbReference type="EMBL" id="BKCJ011423136">
    <property type="protein sequence ID" value="GFD32323.1"/>
    <property type="molecule type" value="Genomic_DNA"/>
</dbReference>
<protein>
    <submittedName>
        <fullName evidence="1">Uncharacterized protein</fullName>
    </submittedName>
</protein>
<dbReference type="AlphaFoldDB" id="A0A699VDN7"/>
<feature type="non-terminal residue" evidence="1">
    <location>
        <position position="25"/>
    </location>
</feature>
<reference evidence="1" key="1">
    <citation type="journal article" date="2019" name="Sci. Rep.">
        <title>Draft genome of Tanacetum cinerariifolium, the natural source of mosquito coil.</title>
        <authorList>
            <person name="Yamashiro T."/>
            <person name="Shiraishi A."/>
            <person name="Satake H."/>
            <person name="Nakayama K."/>
        </authorList>
    </citation>
    <scope>NUCLEOTIDE SEQUENCE</scope>
</reference>
<comment type="caution">
    <text evidence="1">The sequence shown here is derived from an EMBL/GenBank/DDBJ whole genome shotgun (WGS) entry which is preliminary data.</text>
</comment>
<accession>A0A699VDN7</accession>
<proteinExistence type="predicted"/>
<organism evidence="1">
    <name type="scientific">Tanacetum cinerariifolium</name>
    <name type="common">Dalmatian daisy</name>
    <name type="synonym">Chrysanthemum cinerariifolium</name>
    <dbReference type="NCBI Taxonomy" id="118510"/>
    <lineage>
        <taxon>Eukaryota</taxon>
        <taxon>Viridiplantae</taxon>
        <taxon>Streptophyta</taxon>
        <taxon>Embryophyta</taxon>
        <taxon>Tracheophyta</taxon>
        <taxon>Spermatophyta</taxon>
        <taxon>Magnoliopsida</taxon>
        <taxon>eudicotyledons</taxon>
        <taxon>Gunneridae</taxon>
        <taxon>Pentapetalae</taxon>
        <taxon>asterids</taxon>
        <taxon>campanulids</taxon>
        <taxon>Asterales</taxon>
        <taxon>Asteraceae</taxon>
        <taxon>Asteroideae</taxon>
        <taxon>Anthemideae</taxon>
        <taxon>Anthemidinae</taxon>
        <taxon>Tanacetum</taxon>
    </lineage>
</organism>
<name>A0A699VDN7_TANCI</name>